<evidence type="ECO:0000256" key="5">
    <source>
        <dbReference type="ARBA" id="ARBA00022989"/>
    </source>
</evidence>
<organism evidence="9 10">
    <name type="scientific">Slackia heliotrinireducens (strain ATCC 29202 / DSM 20476 / NCTC 11029 / RHS 1)</name>
    <name type="common">Peptococcus heliotrinreducens</name>
    <dbReference type="NCBI Taxonomy" id="471855"/>
    <lineage>
        <taxon>Bacteria</taxon>
        <taxon>Bacillati</taxon>
        <taxon>Actinomycetota</taxon>
        <taxon>Coriobacteriia</taxon>
        <taxon>Eggerthellales</taxon>
        <taxon>Eggerthellaceae</taxon>
        <taxon>Slackia</taxon>
    </lineage>
</organism>
<reference evidence="9 10" key="1">
    <citation type="journal article" date="2009" name="Stand. Genomic Sci.">
        <title>Complete genome sequence of Slackia heliotrinireducens type strain (RHS 1).</title>
        <authorList>
            <person name="Pukall R."/>
            <person name="Lapidus A."/>
            <person name="Nolan M."/>
            <person name="Copeland A."/>
            <person name="Glavina Del Rio T."/>
            <person name="Lucas S."/>
            <person name="Chen F."/>
            <person name="Tice H."/>
            <person name="Cheng J.F."/>
            <person name="Chertkov O."/>
            <person name="Bruce D."/>
            <person name="Goodwin L."/>
            <person name="Kuske C."/>
            <person name="Brettin T."/>
            <person name="Detter J.C."/>
            <person name="Han C."/>
            <person name="Pitluck S."/>
            <person name="Pati A."/>
            <person name="Mavrommatis K."/>
            <person name="Ivanova N."/>
            <person name="Ovchinnikova G."/>
            <person name="Chen A."/>
            <person name="Palaniappan K."/>
            <person name="Schneider S."/>
            <person name="Rohde M."/>
            <person name="Chain P."/>
            <person name="D'haeseleer P."/>
            <person name="Goker M."/>
            <person name="Bristow J."/>
            <person name="Eisen J.A."/>
            <person name="Markowitz V."/>
            <person name="Kyrpides N.C."/>
            <person name="Klenk H.P."/>
            <person name="Hugenholtz P."/>
        </authorList>
    </citation>
    <scope>NUCLEOTIDE SEQUENCE [LARGE SCALE GENOMIC DNA]</scope>
    <source>
        <strain evidence="10">ATCC 29202 / DSM 20476 / NCTC 11029 / RHS 1</strain>
    </source>
</reference>
<feature type="transmembrane region" description="Helical" evidence="7">
    <location>
        <begin position="97"/>
        <end position="117"/>
    </location>
</feature>
<dbReference type="HOGENOM" id="CLU_038944_5_0_11"/>
<evidence type="ECO:0000259" key="8">
    <source>
        <dbReference type="Pfam" id="PF09335"/>
    </source>
</evidence>
<evidence type="ECO:0000313" key="9">
    <source>
        <dbReference type="EMBL" id="ACV21211.1"/>
    </source>
</evidence>
<feature type="transmembrane region" description="Helical" evidence="7">
    <location>
        <begin position="186"/>
        <end position="205"/>
    </location>
</feature>
<comment type="similarity">
    <text evidence="2 7">Belongs to the TVP38/TMEM64 family.</text>
</comment>
<evidence type="ECO:0000256" key="4">
    <source>
        <dbReference type="ARBA" id="ARBA00022692"/>
    </source>
</evidence>
<keyword evidence="4 7" id="KW-0812">Transmembrane</keyword>
<evidence type="ECO:0000256" key="3">
    <source>
        <dbReference type="ARBA" id="ARBA00022475"/>
    </source>
</evidence>
<evidence type="ECO:0000256" key="2">
    <source>
        <dbReference type="ARBA" id="ARBA00008640"/>
    </source>
</evidence>
<feature type="transmembrane region" description="Helical" evidence="7">
    <location>
        <begin position="56"/>
        <end position="77"/>
    </location>
</feature>
<dbReference type="GO" id="GO:0005886">
    <property type="term" value="C:plasma membrane"/>
    <property type="evidence" value="ECO:0007669"/>
    <property type="project" value="UniProtKB-SubCell"/>
</dbReference>
<comment type="subcellular location">
    <subcellularLocation>
        <location evidence="1 7">Cell membrane</location>
        <topology evidence="1 7">Multi-pass membrane protein</topology>
    </subcellularLocation>
</comment>
<evidence type="ECO:0000313" key="10">
    <source>
        <dbReference type="Proteomes" id="UP000002026"/>
    </source>
</evidence>
<feature type="transmembrane region" description="Helical" evidence="7">
    <location>
        <begin position="217"/>
        <end position="237"/>
    </location>
</feature>
<dbReference type="STRING" id="471855.Shel_01370"/>
<feature type="domain" description="VTT" evidence="8">
    <location>
        <begin position="117"/>
        <end position="232"/>
    </location>
</feature>
<dbReference type="eggNOG" id="COG0398">
    <property type="taxonomic scope" value="Bacteria"/>
</dbReference>
<accession>C7N1B9</accession>
<dbReference type="KEGG" id="shi:Shel_01370"/>
<keyword evidence="5 7" id="KW-1133">Transmembrane helix</keyword>
<sequence>MNKESEHNAAHRIRETIQAKSAEIKGREAEVEEKLDVRVVHQPKSTRLTQADLAKLGLMAVFFLLVLVLFVLMLPWIKELTEVSGREELVSQVRSAGPVGVLMLLGLQLLQIIVAFIPGEAVQMVAGMMYGPLGGTLIILTGCLFSSALLFAVVHKLGAPFVRAMIPEKWMGKLEDFENSGNKLDIMVFVLFLIPGMPKDVLTYLVPLTNMKMSRFVGLTTIARIPGVVMSTSAANGLLEGNYMLVAAICGVIAVVAVIGFFNRDRIMAAFQKKQKK</sequence>
<dbReference type="InterPro" id="IPR032816">
    <property type="entry name" value="VTT_dom"/>
</dbReference>
<feature type="transmembrane region" description="Helical" evidence="7">
    <location>
        <begin position="129"/>
        <end position="154"/>
    </location>
</feature>
<dbReference type="InterPro" id="IPR015414">
    <property type="entry name" value="TMEM64"/>
</dbReference>
<keyword evidence="10" id="KW-1185">Reference proteome</keyword>
<dbReference type="PANTHER" id="PTHR12677">
    <property type="entry name" value="GOLGI APPARATUS MEMBRANE PROTEIN TVP38-RELATED"/>
    <property type="match status" value="1"/>
</dbReference>
<dbReference type="Pfam" id="PF09335">
    <property type="entry name" value="VTT_dom"/>
    <property type="match status" value="1"/>
</dbReference>
<keyword evidence="6 7" id="KW-0472">Membrane</keyword>
<proteinExistence type="inferred from homology"/>
<evidence type="ECO:0000256" key="1">
    <source>
        <dbReference type="ARBA" id="ARBA00004651"/>
    </source>
</evidence>
<dbReference type="PANTHER" id="PTHR12677:SF59">
    <property type="entry name" value="GOLGI APPARATUS MEMBRANE PROTEIN TVP38-RELATED"/>
    <property type="match status" value="1"/>
</dbReference>
<gene>
    <name evidence="9" type="ordered locus">Shel_01370</name>
</gene>
<name>C7N1B9_SLAHD</name>
<dbReference type="RefSeq" id="WP_012797322.1">
    <property type="nucleotide sequence ID" value="NC_013165.1"/>
</dbReference>
<dbReference type="AlphaFoldDB" id="C7N1B9"/>
<evidence type="ECO:0000256" key="7">
    <source>
        <dbReference type="RuleBase" id="RU366058"/>
    </source>
</evidence>
<evidence type="ECO:0000256" key="6">
    <source>
        <dbReference type="ARBA" id="ARBA00023136"/>
    </source>
</evidence>
<dbReference type="Proteomes" id="UP000002026">
    <property type="component" value="Chromosome"/>
</dbReference>
<dbReference type="EMBL" id="CP001684">
    <property type="protein sequence ID" value="ACV21211.1"/>
    <property type="molecule type" value="Genomic_DNA"/>
</dbReference>
<feature type="transmembrane region" description="Helical" evidence="7">
    <location>
        <begin position="243"/>
        <end position="263"/>
    </location>
</feature>
<keyword evidence="3 7" id="KW-1003">Cell membrane</keyword>
<protein>
    <recommendedName>
        <fullName evidence="7">TVP38/TMEM64 family membrane protein</fullName>
    </recommendedName>
</protein>